<evidence type="ECO:0000256" key="1">
    <source>
        <dbReference type="ARBA" id="ARBA00004323"/>
    </source>
</evidence>
<protein>
    <recommendedName>
        <fullName evidence="9">Carbohydrate sulfotransferase</fullName>
        <ecNumber evidence="9">2.8.2.-</ecNumber>
    </recommendedName>
</protein>
<dbReference type="InterPro" id="IPR005331">
    <property type="entry name" value="Sulfotransferase"/>
</dbReference>
<dbReference type="GO" id="GO:0016051">
    <property type="term" value="P:carbohydrate biosynthetic process"/>
    <property type="evidence" value="ECO:0007669"/>
    <property type="project" value="InterPro"/>
</dbReference>
<dbReference type="PANTHER" id="PTHR12137">
    <property type="entry name" value="CARBOHYDRATE SULFOTRANSFERASE"/>
    <property type="match status" value="1"/>
</dbReference>
<dbReference type="Proteomes" id="UP000663829">
    <property type="component" value="Unassembled WGS sequence"/>
</dbReference>
<feature type="transmembrane region" description="Helical" evidence="9">
    <location>
        <begin position="12"/>
        <end position="32"/>
    </location>
</feature>
<name>A0A813RDZ5_9BILA</name>
<dbReference type="SUPFAM" id="SSF52540">
    <property type="entry name" value="P-loop containing nucleoside triphosphate hydrolases"/>
    <property type="match status" value="1"/>
</dbReference>
<dbReference type="InterPro" id="IPR027417">
    <property type="entry name" value="P-loop_NTPase"/>
</dbReference>
<gene>
    <name evidence="11" type="ORF">GPM918_LOCUS2451</name>
    <name evidence="10" type="ORF">OVA965_LOCUS464</name>
    <name evidence="13" type="ORF">SRO942_LOCUS2451</name>
    <name evidence="12" type="ORF">TMI583_LOCUS464</name>
</gene>
<accession>A0A813RDZ5</accession>
<evidence type="ECO:0000256" key="5">
    <source>
        <dbReference type="ARBA" id="ARBA00022989"/>
    </source>
</evidence>
<proteinExistence type="inferred from homology"/>
<dbReference type="EMBL" id="CAJNOQ010000273">
    <property type="protein sequence ID" value="CAF0780746.1"/>
    <property type="molecule type" value="Genomic_DNA"/>
</dbReference>
<evidence type="ECO:0000313" key="12">
    <source>
        <dbReference type="EMBL" id="CAF3500038.1"/>
    </source>
</evidence>
<evidence type="ECO:0000313" key="13">
    <source>
        <dbReference type="EMBL" id="CAF3563930.1"/>
    </source>
</evidence>
<dbReference type="EMBL" id="CAJNOK010000062">
    <property type="protein sequence ID" value="CAF0726433.1"/>
    <property type="molecule type" value="Genomic_DNA"/>
</dbReference>
<evidence type="ECO:0000256" key="2">
    <source>
        <dbReference type="ARBA" id="ARBA00006339"/>
    </source>
</evidence>
<keyword evidence="14" id="KW-1185">Reference proteome</keyword>
<keyword evidence="5 9" id="KW-1133">Transmembrane helix</keyword>
<keyword evidence="7 9" id="KW-0472">Membrane</keyword>
<evidence type="ECO:0000256" key="4">
    <source>
        <dbReference type="ARBA" id="ARBA00022692"/>
    </source>
</evidence>
<dbReference type="GO" id="GO:0008146">
    <property type="term" value="F:sulfotransferase activity"/>
    <property type="evidence" value="ECO:0007669"/>
    <property type="project" value="InterPro"/>
</dbReference>
<dbReference type="GO" id="GO:0000139">
    <property type="term" value="C:Golgi membrane"/>
    <property type="evidence" value="ECO:0007669"/>
    <property type="project" value="UniProtKB-SubCell"/>
</dbReference>
<evidence type="ECO:0000256" key="7">
    <source>
        <dbReference type="ARBA" id="ARBA00023136"/>
    </source>
</evidence>
<keyword evidence="6 9" id="KW-0333">Golgi apparatus</keyword>
<dbReference type="Pfam" id="PF03567">
    <property type="entry name" value="Sulfotransfer_2"/>
    <property type="match status" value="1"/>
</dbReference>
<dbReference type="InterPro" id="IPR018011">
    <property type="entry name" value="Carb_sulfotrans_8-10"/>
</dbReference>
<keyword evidence="9" id="KW-0119">Carbohydrate metabolism</keyword>
<evidence type="ECO:0000256" key="9">
    <source>
        <dbReference type="RuleBase" id="RU364020"/>
    </source>
</evidence>
<keyword evidence="8 9" id="KW-0325">Glycoprotein</keyword>
<dbReference type="Proteomes" id="UP000682733">
    <property type="component" value="Unassembled WGS sequence"/>
</dbReference>
<dbReference type="Gene3D" id="3.40.50.300">
    <property type="entry name" value="P-loop containing nucleotide triphosphate hydrolases"/>
    <property type="match status" value="1"/>
</dbReference>
<comment type="subcellular location">
    <subcellularLocation>
        <location evidence="1 9">Golgi apparatus membrane</location>
        <topology evidence="1 9">Single-pass type II membrane protein</topology>
    </subcellularLocation>
</comment>
<organism evidence="11 14">
    <name type="scientific">Didymodactylos carnosus</name>
    <dbReference type="NCBI Taxonomy" id="1234261"/>
    <lineage>
        <taxon>Eukaryota</taxon>
        <taxon>Metazoa</taxon>
        <taxon>Spiralia</taxon>
        <taxon>Gnathifera</taxon>
        <taxon>Rotifera</taxon>
        <taxon>Eurotatoria</taxon>
        <taxon>Bdelloidea</taxon>
        <taxon>Philodinida</taxon>
        <taxon>Philodinidae</taxon>
        <taxon>Didymodactylos</taxon>
    </lineage>
</organism>
<reference evidence="11" key="1">
    <citation type="submission" date="2021-02" db="EMBL/GenBank/DDBJ databases">
        <authorList>
            <person name="Nowell W R."/>
        </authorList>
    </citation>
    <scope>NUCLEOTIDE SEQUENCE</scope>
</reference>
<keyword evidence="9" id="KW-0735">Signal-anchor</keyword>
<dbReference type="EMBL" id="CAJOBA010000062">
    <property type="protein sequence ID" value="CAF3500038.1"/>
    <property type="molecule type" value="Genomic_DNA"/>
</dbReference>
<comment type="caution">
    <text evidence="11">The sequence shown here is derived from an EMBL/GenBank/DDBJ whole genome shotgun (WGS) entry which is preliminary data.</text>
</comment>
<dbReference type="EC" id="2.8.2.-" evidence="9"/>
<keyword evidence="3 9" id="KW-0808">Transferase</keyword>
<keyword evidence="4 9" id="KW-0812">Transmembrane</keyword>
<dbReference type="OrthoDB" id="2019940at2759"/>
<evidence type="ECO:0000313" key="10">
    <source>
        <dbReference type="EMBL" id="CAF0726433.1"/>
    </source>
</evidence>
<dbReference type="AlphaFoldDB" id="A0A813RDZ5"/>
<dbReference type="Proteomes" id="UP000677228">
    <property type="component" value="Unassembled WGS sequence"/>
</dbReference>
<dbReference type="PANTHER" id="PTHR12137:SF54">
    <property type="entry name" value="CARBOHYDRATE SULFOTRANSFERASE"/>
    <property type="match status" value="1"/>
</dbReference>
<evidence type="ECO:0000256" key="8">
    <source>
        <dbReference type="ARBA" id="ARBA00023180"/>
    </source>
</evidence>
<dbReference type="EMBL" id="CAJOBC010000273">
    <property type="protein sequence ID" value="CAF3563930.1"/>
    <property type="molecule type" value="Genomic_DNA"/>
</dbReference>
<comment type="similarity">
    <text evidence="2 9">Belongs to the sulfotransferase 2 family.</text>
</comment>
<evidence type="ECO:0000313" key="11">
    <source>
        <dbReference type="EMBL" id="CAF0780746.1"/>
    </source>
</evidence>
<evidence type="ECO:0000256" key="3">
    <source>
        <dbReference type="ARBA" id="ARBA00022679"/>
    </source>
</evidence>
<evidence type="ECO:0000256" key="6">
    <source>
        <dbReference type="ARBA" id="ARBA00023034"/>
    </source>
</evidence>
<dbReference type="Proteomes" id="UP000681722">
    <property type="component" value="Unassembled WGS sequence"/>
</dbReference>
<sequence length="336" mass="40911">MEKRLSKYSVTGKFRCLLISLWLIIGIFYIHLRKHPDNIRRLKSKKSLLNNPTFNGNRISYCSSNNSQTPILWENLIYLPHLNVLFCNIPKTASTNLRRILYLTFNTNFYNRSKEENILELEKVNRAQVWFNIERQMFDPYYLKNYRDLTQRLEILESPSIFKFIFVRHPFQRIYSSFRDKFQNDNVDDTMFGWKDLEEDILTKMSNSTLTWIRRNDIRLDFDTFLKYIVYCIQHDQELNSHWDLIFRRCSLCHINYDWIGKFERIEKDASKLLEKFNISDKVSFPSWKLDQQTKYRIDEDDLLNLFINNGRKEYQTLSDYYKQDFIAFNYTIHEI</sequence>
<evidence type="ECO:0000313" key="14">
    <source>
        <dbReference type="Proteomes" id="UP000663829"/>
    </source>
</evidence>